<dbReference type="GO" id="GO:0008017">
    <property type="term" value="F:microtubule binding"/>
    <property type="evidence" value="ECO:0007669"/>
    <property type="project" value="InterPro"/>
</dbReference>
<keyword evidence="1" id="KW-0175">Coiled coil</keyword>
<sequence length="331" mass="36887">MYESQQHLVDLQENAGFGSDPNSWLSGADDRSTLSRTFSSLSTASASAAASGDVDRVLFNDLVEMVPLVQSLIDRKANPSFTRRGSMICTKMPSRESLYKKAIPTKKQRDQNKNVASNQDGCADDFSIFSSSPMFSEKDRQELASLREQVEDLQRKLSEKDELLKSVELSEKEVASIHKELDKLKNEDAEKDFLIKSSQLQLSDTKTKLADKQAAVEKLQWEATTANKKVEKLQEDLEMVQGDISSMMLLIQGLTKSDSLSAEDYDDVSYPLDENHDLDDLNETEMQEMEAAREAYIAAVTAAKAKQDEGSIAAVTSARLRLQSLVIKQKI</sequence>
<dbReference type="AlphaFoldDB" id="A0AAD1YQS3"/>
<proteinExistence type="predicted"/>
<dbReference type="PANTHER" id="PTHR35502:SF2">
    <property type="entry name" value="PROTEIN MICROTUBULE BINDING PROTEIN 2C"/>
    <property type="match status" value="1"/>
</dbReference>
<gene>
    <name evidence="2" type="ORF">FPE_LOCUS1967</name>
</gene>
<feature type="coiled-coil region" evidence="1">
    <location>
        <begin position="136"/>
        <end position="243"/>
    </location>
</feature>
<keyword evidence="3" id="KW-1185">Reference proteome</keyword>
<dbReference type="GO" id="GO:0010497">
    <property type="term" value="P:plasmodesmata-mediated intercellular transport"/>
    <property type="evidence" value="ECO:0007669"/>
    <property type="project" value="InterPro"/>
</dbReference>
<evidence type="ECO:0000256" key="1">
    <source>
        <dbReference type="SAM" id="Coils"/>
    </source>
</evidence>
<dbReference type="Proteomes" id="UP000834106">
    <property type="component" value="Chromosome 1"/>
</dbReference>
<dbReference type="PANTHER" id="PTHR35502">
    <property type="entry name" value="PROTEIN MICROTUBULE BINDING PROTEIN 2C"/>
    <property type="match status" value="1"/>
</dbReference>
<organism evidence="2 3">
    <name type="scientific">Fraxinus pennsylvanica</name>
    <dbReference type="NCBI Taxonomy" id="56036"/>
    <lineage>
        <taxon>Eukaryota</taxon>
        <taxon>Viridiplantae</taxon>
        <taxon>Streptophyta</taxon>
        <taxon>Embryophyta</taxon>
        <taxon>Tracheophyta</taxon>
        <taxon>Spermatophyta</taxon>
        <taxon>Magnoliopsida</taxon>
        <taxon>eudicotyledons</taxon>
        <taxon>Gunneridae</taxon>
        <taxon>Pentapetalae</taxon>
        <taxon>asterids</taxon>
        <taxon>lamiids</taxon>
        <taxon>Lamiales</taxon>
        <taxon>Oleaceae</taxon>
        <taxon>Oleeae</taxon>
        <taxon>Fraxinus</taxon>
    </lineage>
</organism>
<evidence type="ECO:0000313" key="2">
    <source>
        <dbReference type="EMBL" id="CAI9754536.1"/>
    </source>
</evidence>
<reference evidence="2" key="1">
    <citation type="submission" date="2023-05" db="EMBL/GenBank/DDBJ databases">
        <authorList>
            <person name="Huff M."/>
        </authorList>
    </citation>
    <scope>NUCLEOTIDE SEQUENCE</scope>
</reference>
<evidence type="ECO:0008006" key="4">
    <source>
        <dbReference type="Google" id="ProtNLM"/>
    </source>
</evidence>
<dbReference type="InterPro" id="IPR040289">
    <property type="entry name" value="MBP2C"/>
</dbReference>
<name>A0AAD1YQS3_9LAMI</name>
<evidence type="ECO:0000313" key="3">
    <source>
        <dbReference type="Proteomes" id="UP000834106"/>
    </source>
</evidence>
<protein>
    <recommendedName>
        <fullName evidence="4">Movement protein binding protein 2C</fullName>
    </recommendedName>
</protein>
<accession>A0AAD1YQS3</accession>
<dbReference type="EMBL" id="OU503036">
    <property type="protein sequence ID" value="CAI9754536.1"/>
    <property type="molecule type" value="Genomic_DNA"/>
</dbReference>